<evidence type="ECO:0000256" key="1">
    <source>
        <dbReference type="SAM" id="SignalP"/>
    </source>
</evidence>
<proteinExistence type="predicted"/>
<feature type="chain" id="PRO_5012894244" evidence="1">
    <location>
        <begin position="22"/>
        <end position="82"/>
    </location>
</feature>
<keyword evidence="3" id="KW-1185">Reference proteome</keyword>
<feature type="signal peptide" evidence="1">
    <location>
        <begin position="1"/>
        <end position="21"/>
    </location>
</feature>
<evidence type="ECO:0000313" key="3">
    <source>
        <dbReference type="Proteomes" id="UP000242188"/>
    </source>
</evidence>
<organism evidence="2 3">
    <name type="scientific">Mizuhopecten yessoensis</name>
    <name type="common">Japanese scallop</name>
    <name type="synonym">Patinopecten yessoensis</name>
    <dbReference type="NCBI Taxonomy" id="6573"/>
    <lineage>
        <taxon>Eukaryota</taxon>
        <taxon>Metazoa</taxon>
        <taxon>Spiralia</taxon>
        <taxon>Lophotrochozoa</taxon>
        <taxon>Mollusca</taxon>
        <taxon>Bivalvia</taxon>
        <taxon>Autobranchia</taxon>
        <taxon>Pteriomorphia</taxon>
        <taxon>Pectinida</taxon>
        <taxon>Pectinoidea</taxon>
        <taxon>Pectinidae</taxon>
        <taxon>Mizuhopecten</taxon>
    </lineage>
</organism>
<reference evidence="2 3" key="1">
    <citation type="journal article" date="2017" name="Nat. Ecol. Evol.">
        <title>Scallop genome provides insights into evolution of bilaterian karyotype and development.</title>
        <authorList>
            <person name="Wang S."/>
            <person name="Zhang J."/>
            <person name="Jiao W."/>
            <person name="Li J."/>
            <person name="Xun X."/>
            <person name="Sun Y."/>
            <person name="Guo X."/>
            <person name="Huan P."/>
            <person name="Dong B."/>
            <person name="Zhang L."/>
            <person name="Hu X."/>
            <person name="Sun X."/>
            <person name="Wang J."/>
            <person name="Zhao C."/>
            <person name="Wang Y."/>
            <person name="Wang D."/>
            <person name="Huang X."/>
            <person name="Wang R."/>
            <person name="Lv J."/>
            <person name="Li Y."/>
            <person name="Zhang Z."/>
            <person name="Liu B."/>
            <person name="Lu W."/>
            <person name="Hui Y."/>
            <person name="Liang J."/>
            <person name="Zhou Z."/>
            <person name="Hou R."/>
            <person name="Li X."/>
            <person name="Liu Y."/>
            <person name="Li H."/>
            <person name="Ning X."/>
            <person name="Lin Y."/>
            <person name="Zhao L."/>
            <person name="Xing Q."/>
            <person name="Dou J."/>
            <person name="Li Y."/>
            <person name="Mao J."/>
            <person name="Guo H."/>
            <person name="Dou H."/>
            <person name="Li T."/>
            <person name="Mu C."/>
            <person name="Jiang W."/>
            <person name="Fu Q."/>
            <person name="Fu X."/>
            <person name="Miao Y."/>
            <person name="Liu J."/>
            <person name="Yu Q."/>
            <person name="Li R."/>
            <person name="Liao H."/>
            <person name="Li X."/>
            <person name="Kong Y."/>
            <person name="Jiang Z."/>
            <person name="Chourrout D."/>
            <person name="Li R."/>
            <person name="Bao Z."/>
        </authorList>
    </citation>
    <scope>NUCLEOTIDE SEQUENCE [LARGE SCALE GENOMIC DNA]</scope>
    <source>
        <strain evidence="2 3">PY_sf001</strain>
    </source>
</reference>
<gene>
    <name evidence="2" type="ORF">KP79_PYT19670</name>
</gene>
<dbReference type="AlphaFoldDB" id="A0A210PU20"/>
<name>A0A210PU20_MIZYE</name>
<dbReference type="Proteomes" id="UP000242188">
    <property type="component" value="Unassembled WGS sequence"/>
</dbReference>
<dbReference type="EMBL" id="NEDP02005493">
    <property type="protein sequence ID" value="OWF39983.1"/>
    <property type="molecule type" value="Genomic_DNA"/>
</dbReference>
<protein>
    <submittedName>
        <fullName evidence="2">Uncharacterized protein</fullName>
    </submittedName>
</protein>
<comment type="caution">
    <text evidence="2">The sequence shown here is derived from an EMBL/GenBank/DDBJ whole genome shotgun (WGS) entry which is preliminary data.</text>
</comment>
<sequence length="82" mass="9126">MATVRATLLLVLIAVSVISMSYQIENFEQTDEEVPVFEDCLDRGVFSVPCVDIKAYYIKNNVNGGSMCSNPYVKAYCCLTCQ</sequence>
<accession>A0A210PU20</accession>
<evidence type="ECO:0000313" key="2">
    <source>
        <dbReference type="EMBL" id="OWF39983.1"/>
    </source>
</evidence>
<keyword evidence="1" id="KW-0732">Signal</keyword>